<evidence type="ECO:0000256" key="3">
    <source>
        <dbReference type="ARBA" id="ARBA00023015"/>
    </source>
</evidence>
<dbReference type="Gene3D" id="1.10.10.10">
    <property type="entry name" value="Winged helix-like DNA-binding domain superfamily/Winged helix DNA-binding domain"/>
    <property type="match status" value="1"/>
</dbReference>
<dbReference type="Pfam" id="PF00072">
    <property type="entry name" value="Response_reg"/>
    <property type="match status" value="1"/>
</dbReference>
<evidence type="ECO:0000256" key="2">
    <source>
        <dbReference type="ARBA" id="ARBA00023012"/>
    </source>
</evidence>
<dbReference type="AlphaFoldDB" id="A0A327X6W5"/>
<dbReference type="InterPro" id="IPR036388">
    <property type="entry name" value="WH-like_DNA-bd_sf"/>
</dbReference>
<evidence type="ECO:0000259" key="9">
    <source>
        <dbReference type="PROSITE" id="PS51755"/>
    </source>
</evidence>
<reference evidence="10 11" key="1">
    <citation type="submission" date="2018-06" db="EMBL/GenBank/DDBJ databases">
        <title>Genomic Encyclopedia of Archaeal and Bacterial Type Strains, Phase II (KMG-II): from individual species to whole genera.</title>
        <authorList>
            <person name="Goeker M."/>
        </authorList>
    </citation>
    <scope>NUCLEOTIDE SEQUENCE [LARGE SCALE GENOMIC DNA]</scope>
    <source>
        <strain evidence="10 11">DSM 21851</strain>
    </source>
</reference>
<keyword evidence="11" id="KW-1185">Reference proteome</keyword>
<dbReference type="SUPFAM" id="SSF52172">
    <property type="entry name" value="CheY-like"/>
    <property type="match status" value="1"/>
</dbReference>
<evidence type="ECO:0000256" key="6">
    <source>
        <dbReference type="PROSITE-ProRule" id="PRU00169"/>
    </source>
</evidence>
<dbReference type="PANTHER" id="PTHR48111">
    <property type="entry name" value="REGULATOR OF RPOS"/>
    <property type="match status" value="1"/>
</dbReference>
<gene>
    <name evidence="10" type="ORF">LX87_00825</name>
</gene>
<dbReference type="GO" id="GO:0005829">
    <property type="term" value="C:cytosol"/>
    <property type="evidence" value="ECO:0007669"/>
    <property type="project" value="TreeGrafter"/>
</dbReference>
<name>A0A327X6W5_LARAB</name>
<feature type="domain" description="OmpR/PhoB-type" evidence="9">
    <location>
        <begin position="138"/>
        <end position="236"/>
    </location>
</feature>
<evidence type="ECO:0000256" key="5">
    <source>
        <dbReference type="ARBA" id="ARBA00023163"/>
    </source>
</evidence>
<dbReference type="InterPro" id="IPR016032">
    <property type="entry name" value="Sig_transdc_resp-reg_C-effctor"/>
</dbReference>
<dbReference type="Gene3D" id="6.10.250.690">
    <property type="match status" value="1"/>
</dbReference>
<accession>A0A327X6W5</accession>
<protein>
    <submittedName>
        <fullName evidence="10">DNA-binding response OmpR family regulator</fullName>
    </submittedName>
</protein>
<dbReference type="InterPro" id="IPR039420">
    <property type="entry name" value="WalR-like"/>
</dbReference>
<evidence type="ECO:0000259" key="8">
    <source>
        <dbReference type="PROSITE" id="PS50110"/>
    </source>
</evidence>
<dbReference type="InterPro" id="IPR001867">
    <property type="entry name" value="OmpR/PhoB-type_DNA-bd"/>
</dbReference>
<keyword evidence="1 6" id="KW-0597">Phosphoprotein</keyword>
<dbReference type="PROSITE" id="PS50110">
    <property type="entry name" value="RESPONSE_REGULATORY"/>
    <property type="match status" value="1"/>
</dbReference>
<sequence length="237" mass="26630">MPLFLLMTAGSNATLLLVEDEPKVASFIKKGLQTQSYTVEVALTGEEGKQRFDAAAFDLIILDVNLPDISGLELAEYIRQQNRRVPILMLTALDTTADKLLGFEAGADDYLAKPFDFLELMARVKALLRRAGTTEDADRILRVADLELNLDERVARRQGQTIELTAREYALLEYLMRNAGRVVSRVDIAEQVWDIGFDTGTNVIDVYVSYLRAKIDKDYPVKLIHTLIGMGYVLKEK</sequence>
<dbReference type="GO" id="GO:0000156">
    <property type="term" value="F:phosphorelay response regulator activity"/>
    <property type="evidence" value="ECO:0007669"/>
    <property type="project" value="TreeGrafter"/>
</dbReference>
<comment type="caution">
    <text evidence="10">The sequence shown here is derived from an EMBL/GenBank/DDBJ whole genome shotgun (WGS) entry which is preliminary data.</text>
</comment>
<dbReference type="CDD" id="cd00383">
    <property type="entry name" value="trans_reg_C"/>
    <property type="match status" value="1"/>
</dbReference>
<feature type="domain" description="Response regulatory" evidence="8">
    <location>
        <begin position="14"/>
        <end position="128"/>
    </location>
</feature>
<keyword evidence="3" id="KW-0805">Transcription regulation</keyword>
<dbReference type="PANTHER" id="PTHR48111:SF22">
    <property type="entry name" value="REGULATOR OF RPOS"/>
    <property type="match status" value="1"/>
</dbReference>
<organism evidence="10 11">
    <name type="scientific">Larkinella arboricola</name>
    <dbReference type="NCBI Taxonomy" id="643671"/>
    <lineage>
        <taxon>Bacteria</taxon>
        <taxon>Pseudomonadati</taxon>
        <taxon>Bacteroidota</taxon>
        <taxon>Cytophagia</taxon>
        <taxon>Cytophagales</taxon>
        <taxon>Spirosomataceae</taxon>
        <taxon>Larkinella</taxon>
    </lineage>
</organism>
<evidence type="ECO:0000256" key="1">
    <source>
        <dbReference type="ARBA" id="ARBA00022553"/>
    </source>
</evidence>
<dbReference type="InterPro" id="IPR001789">
    <property type="entry name" value="Sig_transdc_resp-reg_receiver"/>
</dbReference>
<evidence type="ECO:0000256" key="7">
    <source>
        <dbReference type="PROSITE-ProRule" id="PRU01091"/>
    </source>
</evidence>
<dbReference type="InterPro" id="IPR011006">
    <property type="entry name" value="CheY-like_superfamily"/>
</dbReference>
<evidence type="ECO:0000313" key="11">
    <source>
        <dbReference type="Proteomes" id="UP000248790"/>
    </source>
</evidence>
<dbReference type="GO" id="GO:0006355">
    <property type="term" value="P:regulation of DNA-templated transcription"/>
    <property type="evidence" value="ECO:0007669"/>
    <property type="project" value="InterPro"/>
</dbReference>
<dbReference type="SMART" id="SM00448">
    <property type="entry name" value="REC"/>
    <property type="match status" value="1"/>
</dbReference>
<dbReference type="EMBL" id="QLMC01000001">
    <property type="protein sequence ID" value="RAK02705.1"/>
    <property type="molecule type" value="Genomic_DNA"/>
</dbReference>
<dbReference type="PROSITE" id="PS51755">
    <property type="entry name" value="OMPR_PHOB"/>
    <property type="match status" value="1"/>
</dbReference>
<dbReference type="SMART" id="SM00862">
    <property type="entry name" value="Trans_reg_C"/>
    <property type="match status" value="1"/>
</dbReference>
<proteinExistence type="predicted"/>
<evidence type="ECO:0000313" key="10">
    <source>
        <dbReference type="EMBL" id="RAK02705.1"/>
    </source>
</evidence>
<keyword evidence="4 7" id="KW-0238">DNA-binding</keyword>
<feature type="DNA-binding region" description="OmpR/PhoB-type" evidence="7">
    <location>
        <begin position="138"/>
        <end position="236"/>
    </location>
</feature>
<evidence type="ECO:0000256" key="4">
    <source>
        <dbReference type="ARBA" id="ARBA00023125"/>
    </source>
</evidence>
<dbReference type="Pfam" id="PF00486">
    <property type="entry name" value="Trans_reg_C"/>
    <property type="match status" value="1"/>
</dbReference>
<dbReference type="GO" id="GO:0032993">
    <property type="term" value="C:protein-DNA complex"/>
    <property type="evidence" value="ECO:0007669"/>
    <property type="project" value="TreeGrafter"/>
</dbReference>
<dbReference type="SUPFAM" id="SSF46894">
    <property type="entry name" value="C-terminal effector domain of the bipartite response regulators"/>
    <property type="match status" value="1"/>
</dbReference>
<dbReference type="GO" id="GO:0000976">
    <property type="term" value="F:transcription cis-regulatory region binding"/>
    <property type="evidence" value="ECO:0007669"/>
    <property type="project" value="TreeGrafter"/>
</dbReference>
<keyword evidence="5" id="KW-0804">Transcription</keyword>
<dbReference type="Proteomes" id="UP000248790">
    <property type="component" value="Unassembled WGS sequence"/>
</dbReference>
<dbReference type="Gene3D" id="3.40.50.2300">
    <property type="match status" value="1"/>
</dbReference>
<keyword evidence="2" id="KW-0902">Two-component regulatory system</keyword>
<feature type="modified residue" description="4-aspartylphosphate" evidence="6">
    <location>
        <position position="63"/>
    </location>
</feature>
<dbReference type="FunFam" id="1.10.10.10:FF:000005">
    <property type="entry name" value="Two-component system response regulator"/>
    <property type="match status" value="1"/>
</dbReference>